<dbReference type="EMBL" id="JAFEJA010000002">
    <property type="protein sequence ID" value="MBM9623924.1"/>
    <property type="molecule type" value="Genomic_DNA"/>
</dbReference>
<organism evidence="2 3">
    <name type="scientific">Streptomyces zhihengii</name>
    <dbReference type="NCBI Taxonomy" id="1818004"/>
    <lineage>
        <taxon>Bacteria</taxon>
        <taxon>Bacillati</taxon>
        <taxon>Actinomycetota</taxon>
        <taxon>Actinomycetes</taxon>
        <taxon>Kitasatosporales</taxon>
        <taxon>Streptomycetaceae</taxon>
        <taxon>Streptomyces</taxon>
    </lineage>
</organism>
<dbReference type="RefSeq" id="WP_205377989.1">
    <property type="nucleotide sequence ID" value="NZ_JAFEJA010000002.1"/>
</dbReference>
<dbReference type="Proteomes" id="UP000664109">
    <property type="component" value="Unassembled WGS sequence"/>
</dbReference>
<evidence type="ECO:0000256" key="1">
    <source>
        <dbReference type="SAM" id="MobiDB-lite"/>
    </source>
</evidence>
<keyword evidence="3" id="KW-1185">Reference proteome</keyword>
<protein>
    <submittedName>
        <fullName evidence="2">Uncharacterized protein</fullName>
    </submittedName>
</protein>
<proteinExistence type="predicted"/>
<reference evidence="2 3" key="1">
    <citation type="journal article" date="2016" name="Arch. Microbiol.">
        <title>Streptomyces zhihengii sp. nov., isolated from rhizospheric soil of Psammosilene tunicoides.</title>
        <authorList>
            <person name="Huang M.J."/>
            <person name="Fei J.J."/>
            <person name="Salam N."/>
            <person name="Kim C.J."/>
            <person name="Hozzein W.N."/>
            <person name="Xiao M."/>
            <person name="Huang H.Q."/>
            <person name="Li W.J."/>
        </authorList>
    </citation>
    <scope>NUCLEOTIDE SEQUENCE [LARGE SCALE GENOMIC DNA]</scope>
    <source>
        <strain evidence="2 3">YIM T102</strain>
    </source>
</reference>
<accession>A0ABS2V2L7</accession>
<sequence length="67" mass="7300">MSTHHPKREAKQVKESPSTAGEEILHEAEEAETSVTSDGERSSDDGEASDALSPNEDAQEDVHHRSE</sequence>
<evidence type="ECO:0000313" key="3">
    <source>
        <dbReference type="Proteomes" id="UP000664109"/>
    </source>
</evidence>
<gene>
    <name evidence="2" type="ORF">JE024_35655</name>
</gene>
<comment type="caution">
    <text evidence="2">The sequence shown here is derived from an EMBL/GenBank/DDBJ whole genome shotgun (WGS) entry which is preliminary data.</text>
</comment>
<name>A0ABS2V2L7_9ACTN</name>
<feature type="region of interest" description="Disordered" evidence="1">
    <location>
        <begin position="1"/>
        <end position="67"/>
    </location>
</feature>
<evidence type="ECO:0000313" key="2">
    <source>
        <dbReference type="EMBL" id="MBM9623924.1"/>
    </source>
</evidence>